<organism evidence="8 9">
    <name type="scientific">Luteibacter anthropi</name>
    <dbReference type="NCBI Taxonomy" id="564369"/>
    <lineage>
        <taxon>Bacteria</taxon>
        <taxon>Pseudomonadati</taxon>
        <taxon>Pseudomonadota</taxon>
        <taxon>Gammaproteobacteria</taxon>
        <taxon>Lysobacterales</taxon>
        <taxon>Rhodanobacteraceae</taxon>
        <taxon>Luteibacter</taxon>
    </lineage>
</organism>
<proteinExistence type="inferred from homology"/>
<dbReference type="GO" id="GO:0005886">
    <property type="term" value="C:plasma membrane"/>
    <property type="evidence" value="ECO:0007669"/>
    <property type="project" value="UniProtKB-SubCell"/>
</dbReference>
<feature type="transmembrane region" description="Helical" evidence="7">
    <location>
        <begin position="120"/>
        <end position="140"/>
    </location>
</feature>
<evidence type="ECO:0000256" key="5">
    <source>
        <dbReference type="ARBA" id="ARBA00022989"/>
    </source>
</evidence>
<dbReference type="InterPro" id="IPR032808">
    <property type="entry name" value="DoxX"/>
</dbReference>
<evidence type="ECO:0000256" key="2">
    <source>
        <dbReference type="ARBA" id="ARBA00006679"/>
    </source>
</evidence>
<evidence type="ECO:0000256" key="3">
    <source>
        <dbReference type="ARBA" id="ARBA00022475"/>
    </source>
</evidence>
<keyword evidence="6 7" id="KW-0472">Membrane</keyword>
<dbReference type="PANTHER" id="PTHR33452">
    <property type="entry name" value="OXIDOREDUCTASE CATD-RELATED"/>
    <property type="match status" value="1"/>
</dbReference>
<feature type="transmembrane region" description="Helical" evidence="7">
    <location>
        <begin position="91"/>
        <end position="108"/>
    </location>
</feature>
<reference evidence="8 9" key="1">
    <citation type="submission" date="2020-03" db="EMBL/GenBank/DDBJ databases">
        <authorList>
            <person name="Lai Q."/>
        </authorList>
    </citation>
    <scope>NUCLEOTIDE SEQUENCE [LARGE SCALE GENOMIC DNA]</scope>
    <source>
        <strain evidence="8 9">CCUG 25036</strain>
    </source>
</reference>
<dbReference type="Pfam" id="PF07681">
    <property type="entry name" value="DoxX"/>
    <property type="match status" value="1"/>
</dbReference>
<evidence type="ECO:0000256" key="7">
    <source>
        <dbReference type="SAM" id="Phobius"/>
    </source>
</evidence>
<sequence length="146" mass="15510">MSTKIETVSNFNNTAAKSRLTIKSAAELLGRVLIAGLFLLSGIGKITAYAATAGYMTSVGVPGAVLPLVIITEVFGSIAIMLGWRTRIVSLLLAGFTLLTGIFFHTNFSDQVQMIMFMKNVSITGAFLLLTVNGAGPLSLDNKPRK</sequence>
<comment type="subcellular location">
    <subcellularLocation>
        <location evidence="1">Cell membrane</location>
        <topology evidence="1">Multi-pass membrane protein</topology>
    </subcellularLocation>
</comment>
<comment type="caution">
    <text evidence="8">The sequence shown here is derived from an EMBL/GenBank/DDBJ whole genome shotgun (WGS) entry which is preliminary data.</text>
</comment>
<dbReference type="Proteomes" id="UP000490980">
    <property type="component" value="Unassembled WGS sequence"/>
</dbReference>
<evidence type="ECO:0000313" key="8">
    <source>
        <dbReference type="EMBL" id="NII07203.1"/>
    </source>
</evidence>
<evidence type="ECO:0000256" key="4">
    <source>
        <dbReference type="ARBA" id="ARBA00022692"/>
    </source>
</evidence>
<keyword evidence="4 7" id="KW-0812">Transmembrane</keyword>
<feature type="transmembrane region" description="Helical" evidence="7">
    <location>
        <begin position="64"/>
        <end position="84"/>
    </location>
</feature>
<dbReference type="EMBL" id="JAARLZ010000006">
    <property type="protein sequence ID" value="NII07203.1"/>
    <property type="molecule type" value="Genomic_DNA"/>
</dbReference>
<keyword evidence="5 7" id="KW-1133">Transmembrane helix</keyword>
<keyword evidence="9" id="KW-1185">Reference proteome</keyword>
<evidence type="ECO:0000256" key="6">
    <source>
        <dbReference type="ARBA" id="ARBA00023136"/>
    </source>
</evidence>
<protein>
    <submittedName>
        <fullName evidence="8">DoxX family protein</fullName>
    </submittedName>
</protein>
<keyword evidence="3" id="KW-1003">Cell membrane</keyword>
<dbReference type="InterPro" id="IPR051907">
    <property type="entry name" value="DoxX-like_oxidoreductase"/>
</dbReference>
<evidence type="ECO:0000256" key="1">
    <source>
        <dbReference type="ARBA" id="ARBA00004651"/>
    </source>
</evidence>
<dbReference type="AlphaFoldDB" id="A0A7X5ZIR8"/>
<feature type="transmembrane region" description="Helical" evidence="7">
    <location>
        <begin position="28"/>
        <end position="52"/>
    </location>
</feature>
<comment type="similarity">
    <text evidence="2">Belongs to the DoxX family.</text>
</comment>
<dbReference type="PANTHER" id="PTHR33452:SF1">
    <property type="entry name" value="INNER MEMBRANE PROTEIN YPHA-RELATED"/>
    <property type="match status" value="1"/>
</dbReference>
<gene>
    <name evidence="8" type="ORF">HBF25_12495</name>
</gene>
<dbReference type="RefSeq" id="WP_166948888.1">
    <property type="nucleotide sequence ID" value="NZ_JAARLZ010000006.1"/>
</dbReference>
<evidence type="ECO:0000313" key="9">
    <source>
        <dbReference type="Proteomes" id="UP000490980"/>
    </source>
</evidence>
<name>A0A7X5ZIR8_9GAMM</name>
<accession>A0A7X5ZIR8</accession>